<protein>
    <submittedName>
        <fullName evidence="1">Uncharacterized protein</fullName>
    </submittedName>
</protein>
<proteinExistence type="predicted"/>
<dbReference type="AlphaFoldDB" id="U9TDH5"/>
<evidence type="ECO:0000313" key="1">
    <source>
        <dbReference type="EMBL" id="ESA06165.1"/>
    </source>
</evidence>
<gene>
    <name evidence="1" type="ORF">GLOINDRAFT_34534</name>
</gene>
<name>U9TDH5_RHIID</name>
<reference evidence="1" key="1">
    <citation type="submission" date="2013-07" db="EMBL/GenBank/DDBJ databases">
        <title>The genome of an arbuscular mycorrhizal fungus provides insights into the evolution of the oldest plant symbiosis.</title>
        <authorList>
            <consortium name="DOE Joint Genome Institute"/>
            <person name="Tisserant E."/>
            <person name="Malbreil M."/>
            <person name="Kuo A."/>
            <person name="Kohler A."/>
            <person name="Symeonidi A."/>
            <person name="Balestrini R."/>
            <person name="Charron P."/>
            <person name="Duensing N."/>
            <person name="Frei-dit-Frey N."/>
            <person name="Gianinazzi-Pearson V."/>
            <person name="Gilbert B."/>
            <person name="Handa Y."/>
            <person name="Hijri M."/>
            <person name="Kaul R."/>
            <person name="Kawaguchi M."/>
            <person name="Krajinski F."/>
            <person name="Lammers P."/>
            <person name="Lapierre D."/>
            <person name="Masclaux F.G."/>
            <person name="Murat C."/>
            <person name="Morin E."/>
            <person name="Ndikumana S."/>
            <person name="Pagni M."/>
            <person name="Petitpierre D."/>
            <person name="Requena N."/>
            <person name="Rosikiewicz P."/>
            <person name="Riley R."/>
            <person name="Saito K."/>
            <person name="San Clemente H."/>
            <person name="Shapiro H."/>
            <person name="van Tuinen D."/>
            <person name="Becard G."/>
            <person name="Bonfante P."/>
            <person name="Paszkowski U."/>
            <person name="Shachar-Hill Y."/>
            <person name="Young J.P."/>
            <person name="Sanders I.R."/>
            <person name="Henrissat B."/>
            <person name="Rensing S.A."/>
            <person name="Grigoriev I.V."/>
            <person name="Corradi N."/>
            <person name="Roux C."/>
            <person name="Martin F."/>
        </authorList>
    </citation>
    <scope>NUCLEOTIDE SEQUENCE</scope>
    <source>
        <strain evidence="1">DAOM 197198</strain>
    </source>
</reference>
<dbReference type="EMBL" id="KI291982">
    <property type="protein sequence ID" value="ESA06165.1"/>
    <property type="molecule type" value="Genomic_DNA"/>
</dbReference>
<accession>U9TDH5</accession>
<sequence>MEFDYKSPYQPKLDRYTEFDSLKVLVGWCYDHAIRAVCHHIRSKKFTIEEDDSREILAKFAMRVWNSVRIKENIDEIEN</sequence>
<dbReference type="HOGENOM" id="CLU_2607226_0_0_1"/>
<organism evidence="1">
    <name type="scientific">Rhizophagus irregularis (strain DAOM 181602 / DAOM 197198 / MUCL 43194)</name>
    <name type="common">Arbuscular mycorrhizal fungus</name>
    <name type="synonym">Glomus intraradices</name>
    <dbReference type="NCBI Taxonomy" id="747089"/>
    <lineage>
        <taxon>Eukaryota</taxon>
        <taxon>Fungi</taxon>
        <taxon>Fungi incertae sedis</taxon>
        <taxon>Mucoromycota</taxon>
        <taxon>Glomeromycotina</taxon>
        <taxon>Glomeromycetes</taxon>
        <taxon>Glomerales</taxon>
        <taxon>Glomeraceae</taxon>
        <taxon>Rhizophagus</taxon>
    </lineage>
</organism>